<dbReference type="Proteomes" id="UP000322139">
    <property type="component" value="Unassembled WGS sequence"/>
</dbReference>
<accession>A0A5D4REV0</accession>
<comment type="caution">
    <text evidence="3">The sequence shown here is derived from an EMBL/GenBank/DDBJ whole genome shotgun (WGS) entry which is preliminary data.</text>
</comment>
<gene>
    <name evidence="3" type="ORF">FZD51_08615</name>
</gene>
<feature type="coiled-coil region" evidence="1">
    <location>
        <begin position="8"/>
        <end position="61"/>
    </location>
</feature>
<evidence type="ECO:0000256" key="2">
    <source>
        <dbReference type="SAM" id="MobiDB-lite"/>
    </source>
</evidence>
<feature type="region of interest" description="Disordered" evidence="2">
    <location>
        <begin position="63"/>
        <end position="88"/>
    </location>
</feature>
<organism evidence="3 4">
    <name type="scientific">Bacillus infantis</name>
    <dbReference type="NCBI Taxonomy" id="324767"/>
    <lineage>
        <taxon>Bacteria</taxon>
        <taxon>Bacillati</taxon>
        <taxon>Bacillota</taxon>
        <taxon>Bacilli</taxon>
        <taxon>Bacillales</taxon>
        <taxon>Bacillaceae</taxon>
        <taxon>Bacillus</taxon>
    </lineage>
</organism>
<evidence type="ECO:0000313" key="4">
    <source>
        <dbReference type="Proteomes" id="UP000322139"/>
    </source>
</evidence>
<feature type="compositionally biased region" description="Basic and acidic residues" evidence="2">
    <location>
        <begin position="63"/>
        <end position="75"/>
    </location>
</feature>
<evidence type="ECO:0000256" key="1">
    <source>
        <dbReference type="SAM" id="Coils"/>
    </source>
</evidence>
<protein>
    <submittedName>
        <fullName evidence="3">Uncharacterized protein</fullName>
    </submittedName>
</protein>
<dbReference type="RefSeq" id="WP_148974406.1">
    <property type="nucleotide sequence ID" value="NZ_JBNIKU010000001.1"/>
</dbReference>
<reference evidence="3 4" key="1">
    <citation type="submission" date="2019-08" db="EMBL/GenBank/DDBJ databases">
        <title>Bacillus genomes from the desert of Cuatro Cienegas, Coahuila.</title>
        <authorList>
            <person name="Olmedo-Alvarez G."/>
        </authorList>
    </citation>
    <scope>NUCLEOTIDE SEQUENCE [LARGE SCALE GENOMIC DNA]</scope>
    <source>
        <strain evidence="3 4">CH446_14T</strain>
    </source>
</reference>
<evidence type="ECO:0000313" key="3">
    <source>
        <dbReference type="EMBL" id="TYS49269.1"/>
    </source>
</evidence>
<keyword evidence="1" id="KW-0175">Coiled coil</keyword>
<proteinExistence type="predicted"/>
<sequence>MMKHTSQKEELLHMLNEIYDQLEELDAALETSLSKFRGEMAEEHQQKMIYCESRLANAENRLHETGKKDGRDRKMTGGNDSIKLELGY</sequence>
<dbReference type="EMBL" id="VTER01000004">
    <property type="protein sequence ID" value="TYS49269.1"/>
    <property type="molecule type" value="Genomic_DNA"/>
</dbReference>
<name>A0A5D4REV0_9BACI</name>
<dbReference type="AlphaFoldDB" id="A0A5D4REV0"/>